<comment type="caution">
    <text evidence="12">The sequence shown here is derived from an EMBL/GenBank/DDBJ whole genome shotgun (WGS) entry which is preliminary data.</text>
</comment>
<evidence type="ECO:0000256" key="2">
    <source>
        <dbReference type="ARBA" id="ARBA00003215"/>
    </source>
</evidence>
<dbReference type="Proteomes" id="UP000280726">
    <property type="component" value="Unassembled WGS sequence"/>
</dbReference>
<accession>A0A3N5A3K2</accession>
<dbReference type="GO" id="GO:0005507">
    <property type="term" value="F:copper ion binding"/>
    <property type="evidence" value="ECO:0007669"/>
    <property type="project" value="TreeGrafter"/>
</dbReference>
<reference evidence="12 13" key="1">
    <citation type="submission" date="2018-11" db="EMBL/GenBank/DDBJ databases">
        <title>Sequencing the genomes of 1000 actinobacteria strains.</title>
        <authorList>
            <person name="Klenk H.-P."/>
        </authorList>
    </citation>
    <scope>NUCLEOTIDE SEQUENCE [LARGE SCALE GENOMIC DNA]</scope>
    <source>
        <strain evidence="12 13">DSM 14418</strain>
    </source>
</reference>
<keyword evidence="4" id="KW-0808">Transferase</keyword>
<evidence type="ECO:0000313" key="12">
    <source>
        <dbReference type="EMBL" id="RPF27925.1"/>
    </source>
</evidence>
<keyword evidence="6" id="KW-0378">Hydrolase</keyword>
<dbReference type="Pfam" id="PF02578">
    <property type="entry name" value="Cu-oxidase_4"/>
    <property type="match status" value="1"/>
</dbReference>
<name>A0A3N5A3K2_9MICO</name>
<sequence>MLPLLPASLGPGARGAFTTRAGGVSTGPFGAAGGAGGLDLAVHVGDDPHRVARNRERLAASLGVAVSWMDQVHGTDVAVVETPGGADLGRCDGAVAVRHDRALAVGVLVADCVPVLLAARSGDVVAAVHVGRRGLVAGVLEATLTAVAARGVDTADLFAAVGPAVCGRCYEVPAPMREEVADVVPGTASTTSWGTPALDVPAGVRGRLVAAGVRAVDHVDACTLEDERFYSYRRAGRDGTTVTGRFAGVVRTR</sequence>
<evidence type="ECO:0000256" key="5">
    <source>
        <dbReference type="ARBA" id="ARBA00022723"/>
    </source>
</evidence>
<evidence type="ECO:0000256" key="7">
    <source>
        <dbReference type="ARBA" id="ARBA00022833"/>
    </source>
</evidence>
<dbReference type="SUPFAM" id="SSF64438">
    <property type="entry name" value="CNF1/YfiH-like putative cysteine hydrolases"/>
    <property type="match status" value="1"/>
</dbReference>
<keyword evidence="13" id="KW-1185">Reference proteome</keyword>
<evidence type="ECO:0000256" key="11">
    <source>
        <dbReference type="ARBA" id="ARBA00049893"/>
    </source>
</evidence>
<keyword evidence="5" id="KW-0479">Metal-binding</keyword>
<evidence type="ECO:0000256" key="4">
    <source>
        <dbReference type="ARBA" id="ARBA00022679"/>
    </source>
</evidence>
<dbReference type="EMBL" id="RKRA01000001">
    <property type="protein sequence ID" value="RPF27925.1"/>
    <property type="molecule type" value="Genomic_DNA"/>
</dbReference>
<dbReference type="GO" id="GO:0017061">
    <property type="term" value="F:S-methyl-5-thioadenosine phosphorylase activity"/>
    <property type="evidence" value="ECO:0007669"/>
    <property type="project" value="UniProtKB-EC"/>
</dbReference>
<dbReference type="Gene3D" id="3.60.140.10">
    <property type="entry name" value="CNF1/YfiH-like putative cysteine hydrolases"/>
    <property type="match status" value="1"/>
</dbReference>
<protein>
    <recommendedName>
        <fullName evidence="14">Purine nucleoside phosphorylase</fullName>
    </recommendedName>
</protein>
<organism evidence="12 13">
    <name type="scientific">Georgenia muralis</name>
    <dbReference type="NCBI Taxonomy" id="154117"/>
    <lineage>
        <taxon>Bacteria</taxon>
        <taxon>Bacillati</taxon>
        <taxon>Actinomycetota</taxon>
        <taxon>Actinomycetes</taxon>
        <taxon>Micrococcales</taxon>
        <taxon>Bogoriellaceae</taxon>
        <taxon>Georgenia</taxon>
    </lineage>
</organism>
<dbReference type="InterPro" id="IPR011324">
    <property type="entry name" value="Cytotoxic_necrot_fac-like_cat"/>
</dbReference>
<keyword evidence="7" id="KW-0862">Zinc</keyword>
<evidence type="ECO:0000256" key="9">
    <source>
        <dbReference type="ARBA" id="ARBA00047989"/>
    </source>
</evidence>
<evidence type="ECO:0000313" key="13">
    <source>
        <dbReference type="Proteomes" id="UP000280726"/>
    </source>
</evidence>
<keyword evidence="8" id="KW-0186">Copper</keyword>
<dbReference type="InterPro" id="IPR038371">
    <property type="entry name" value="Cu_polyphenol_OxRdtase_sf"/>
</dbReference>
<evidence type="ECO:0000256" key="6">
    <source>
        <dbReference type="ARBA" id="ARBA00022801"/>
    </source>
</evidence>
<comment type="catalytic activity">
    <reaction evidence="10">
        <text>adenosine + phosphate = alpha-D-ribose 1-phosphate + adenine</text>
        <dbReference type="Rhea" id="RHEA:27642"/>
        <dbReference type="ChEBI" id="CHEBI:16335"/>
        <dbReference type="ChEBI" id="CHEBI:16708"/>
        <dbReference type="ChEBI" id="CHEBI:43474"/>
        <dbReference type="ChEBI" id="CHEBI:57720"/>
        <dbReference type="EC" id="2.4.2.1"/>
    </reaction>
    <physiologicalReaction direction="left-to-right" evidence="10">
        <dbReference type="Rhea" id="RHEA:27643"/>
    </physiologicalReaction>
</comment>
<evidence type="ECO:0000256" key="3">
    <source>
        <dbReference type="ARBA" id="ARBA00007353"/>
    </source>
</evidence>
<comment type="catalytic activity">
    <reaction evidence="1">
        <text>inosine + phosphate = alpha-D-ribose 1-phosphate + hypoxanthine</text>
        <dbReference type="Rhea" id="RHEA:27646"/>
        <dbReference type="ChEBI" id="CHEBI:17368"/>
        <dbReference type="ChEBI" id="CHEBI:17596"/>
        <dbReference type="ChEBI" id="CHEBI:43474"/>
        <dbReference type="ChEBI" id="CHEBI:57720"/>
        <dbReference type="EC" id="2.4.2.1"/>
    </reaction>
    <physiologicalReaction direction="left-to-right" evidence="1">
        <dbReference type="Rhea" id="RHEA:27647"/>
    </physiologicalReaction>
</comment>
<dbReference type="AlphaFoldDB" id="A0A3N5A3K2"/>
<evidence type="ECO:0000256" key="1">
    <source>
        <dbReference type="ARBA" id="ARBA00000553"/>
    </source>
</evidence>
<dbReference type="PANTHER" id="PTHR30616">
    <property type="entry name" value="UNCHARACTERIZED PROTEIN YFIH"/>
    <property type="match status" value="1"/>
</dbReference>
<dbReference type="InterPro" id="IPR003730">
    <property type="entry name" value="Cu_polyphenol_OxRdtase"/>
</dbReference>
<dbReference type="GO" id="GO:0016787">
    <property type="term" value="F:hydrolase activity"/>
    <property type="evidence" value="ECO:0007669"/>
    <property type="project" value="UniProtKB-KW"/>
</dbReference>
<dbReference type="OrthoDB" id="4279at2"/>
<evidence type="ECO:0000256" key="10">
    <source>
        <dbReference type="ARBA" id="ARBA00048968"/>
    </source>
</evidence>
<comment type="catalytic activity">
    <reaction evidence="9">
        <text>adenosine + H2O + H(+) = inosine + NH4(+)</text>
        <dbReference type="Rhea" id="RHEA:24408"/>
        <dbReference type="ChEBI" id="CHEBI:15377"/>
        <dbReference type="ChEBI" id="CHEBI:15378"/>
        <dbReference type="ChEBI" id="CHEBI:16335"/>
        <dbReference type="ChEBI" id="CHEBI:17596"/>
        <dbReference type="ChEBI" id="CHEBI:28938"/>
        <dbReference type="EC" id="3.5.4.4"/>
    </reaction>
    <physiologicalReaction direction="left-to-right" evidence="9">
        <dbReference type="Rhea" id="RHEA:24409"/>
    </physiologicalReaction>
</comment>
<comment type="similarity">
    <text evidence="3">Belongs to the purine nucleoside phosphorylase YfiH/LACC1 family.</text>
</comment>
<proteinExistence type="inferred from homology"/>
<gene>
    <name evidence="12" type="ORF">EDD32_2428</name>
</gene>
<evidence type="ECO:0000256" key="8">
    <source>
        <dbReference type="ARBA" id="ARBA00023008"/>
    </source>
</evidence>
<evidence type="ECO:0008006" key="14">
    <source>
        <dbReference type="Google" id="ProtNLM"/>
    </source>
</evidence>
<dbReference type="PANTHER" id="PTHR30616:SF2">
    <property type="entry name" value="PURINE NUCLEOSIDE PHOSPHORYLASE LACC1"/>
    <property type="match status" value="1"/>
</dbReference>
<comment type="catalytic activity">
    <reaction evidence="11">
        <text>S-methyl-5'-thioadenosine + phosphate = 5-(methylsulfanyl)-alpha-D-ribose 1-phosphate + adenine</text>
        <dbReference type="Rhea" id="RHEA:11852"/>
        <dbReference type="ChEBI" id="CHEBI:16708"/>
        <dbReference type="ChEBI" id="CHEBI:17509"/>
        <dbReference type="ChEBI" id="CHEBI:43474"/>
        <dbReference type="ChEBI" id="CHEBI:58533"/>
        <dbReference type="EC" id="2.4.2.28"/>
    </reaction>
    <physiologicalReaction direction="left-to-right" evidence="11">
        <dbReference type="Rhea" id="RHEA:11853"/>
    </physiologicalReaction>
</comment>
<comment type="function">
    <text evidence="2">Purine nucleoside enzyme that catalyzes the phosphorolysis of adenosine and inosine nucleosides, yielding D-ribose 1-phosphate and the respective free bases, adenine and hypoxanthine. Also catalyzes the phosphorolysis of S-methyl-5'-thioadenosine into adenine and S-methyl-5-thio-alpha-D-ribose 1-phosphate. Also has adenosine deaminase activity.</text>
</comment>
<dbReference type="CDD" id="cd16833">
    <property type="entry name" value="YfiH"/>
    <property type="match status" value="1"/>
</dbReference>